<sequence>MATILRFLYTYLGPRFKFYIVSSDVDYRRVIEYSRIPVRVFRALVSIAARVDDVLRNLSADTALVVSTNSGISIDKLSTTLNNEVLVIVPFHQRMLESLKKLTHKSLKVIEIKTLGIEPLRYEAVATLYALLSRYEGLHIVTSKRVERDAIDNVKISDLIYLGRKILESIESFDNNYVLSCSASISILNKVLKRYALKAELHRCTIEIQPLGEMVQEIDVAIYRTLRNGTEYVCNSKILFDGEKALLSIPTDSECRNVVKLRIDIVRRCLEIHGRCIDVELRSGTVDYNLFWHIAGSIHD</sequence>
<reference evidence="1" key="1">
    <citation type="journal article" date="2020" name="ISME J.">
        <title>Gammaproteobacteria mediating utilization of methyl-, sulfur- and petroleum organic compounds in deep ocean hydrothermal plumes.</title>
        <authorList>
            <person name="Zhou Z."/>
            <person name="Liu Y."/>
            <person name="Pan J."/>
            <person name="Cron B.R."/>
            <person name="Toner B.M."/>
            <person name="Anantharaman K."/>
            <person name="Breier J.A."/>
            <person name="Dick G.J."/>
            <person name="Li M."/>
        </authorList>
    </citation>
    <scope>NUCLEOTIDE SEQUENCE</scope>
    <source>
        <strain evidence="1">SZUA-1435</strain>
    </source>
</reference>
<evidence type="ECO:0000313" key="2">
    <source>
        <dbReference type="Proteomes" id="UP000605805"/>
    </source>
</evidence>
<proteinExistence type="predicted"/>
<dbReference type="Proteomes" id="UP000605805">
    <property type="component" value="Unassembled WGS sequence"/>
</dbReference>
<comment type="caution">
    <text evidence="1">The sequence shown here is derived from an EMBL/GenBank/DDBJ whole genome shotgun (WGS) entry which is preliminary data.</text>
</comment>
<accession>A0A832YZ27</accession>
<gene>
    <name evidence="1" type="ORF">EYH02_02365</name>
</gene>
<dbReference type="EMBL" id="DQTV01000045">
    <property type="protein sequence ID" value="HIP56901.1"/>
    <property type="molecule type" value="Genomic_DNA"/>
</dbReference>
<protein>
    <submittedName>
        <fullName evidence="1">Uncharacterized protein</fullName>
    </submittedName>
</protein>
<organism evidence="1 2">
    <name type="scientific">Ignisphaera aggregans</name>
    <dbReference type="NCBI Taxonomy" id="334771"/>
    <lineage>
        <taxon>Archaea</taxon>
        <taxon>Thermoproteota</taxon>
        <taxon>Thermoprotei</taxon>
        <taxon>Desulfurococcales</taxon>
        <taxon>Desulfurococcaceae</taxon>
        <taxon>Ignisphaera</taxon>
    </lineage>
</organism>
<dbReference type="AlphaFoldDB" id="A0A832YZ27"/>
<evidence type="ECO:0000313" key="1">
    <source>
        <dbReference type="EMBL" id="HIP56901.1"/>
    </source>
</evidence>
<name>A0A832YZ27_9CREN</name>